<dbReference type="InterPro" id="IPR024932">
    <property type="entry name" value="ApbE"/>
</dbReference>
<dbReference type="SUPFAM" id="SSF143631">
    <property type="entry name" value="ApbE-like"/>
    <property type="match status" value="1"/>
</dbReference>
<dbReference type="AlphaFoldDB" id="A0A0B5FI13"/>
<comment type="cofactor">
    <cofactor evidence="11">
        <name>Mg(2+)</name>
        <dbReference type="ChEBI" id="CHEBI:18420"/>
    </cofactor>
    <cofactor evidence="11">
        <name>Mn(2+)</name>
        <dbReference type="ChEBI" id="CHEBI:29035"/>
    </cofactor>
    <text evidence="11">Magnesium. Can also use manganese.</text>
</comment>
<dbReference type="GO" id="GO:0016740">
    <property type="term" value="F:transferase activity"/>
    <property type="evidence" value="ECO:0007669"/>
    <property type="project" value="UniProtKB-UniRule"/>
</dbReference>
<evidence type="ECO:0000256" key="9">
    <source>
        <dbReference type="ARBA" id="ARBA00048540"/>
    </source>
</evidence>
<dbReference type="Pfam" id="PF02424">
    <property type="entry name" value="ApbE"/>
    <property type="match status" value="1"/>
</dbReference>
<evidence type="ECO:0000256" key="8">
    <source>
        <dbReference type="ARBA" id="ARBA00031306"/>
    </source>
</evidence>
<dbReference type="PIRSF" id="PIRSF006268">
    <property type="entry name" value="ApbE"/>
    <property type="match status" value="1"/>
</dbReference>
<evidence type="ECO:0000256" key="7">
    <source>
        <dbReference type="ARBA" id="ARBA00022842"/>
    </source>
</evidence>
<keyword evidence="13" id="KW-1185">Reference proteome</keyword>
<gene>
    <name evidence="12" type="ORF">GSUB_00745</name>
</gene>
<dbReference type="HOGENOM" id="CLU_044403_5_1_7"/>
<organism evidence="12 13">
    <name type="scientific">Geoalkalibacter subterraneus</name>
    <dbReference type="NCBI Taxonomy" id="483547"/>
    <lineage>
        <taxon>Bacteria</taxon>
        <taxon>Pseudomonadati</taxon>
        <taxon>Thermodesulfobacteriota</taxon>
        <taxon>Desulfuromonadia</taxon>
        <taxon>Desulfuromonadales</taxon>
        <taxon>Geoalkalibacteraceae</taxon>
        <taxon>Geoalkalibacter</taxon>
    </lineage>
</organism>
<sequence length="309" mass="33327">MGGDGSSEVRRSRLLLGTVVEITALGPDRSLLEGAVSDAFAEMERIEQLMSPHIEGSDVARLSKAETPQPVSPETATVLRLGLHLAAQSDGAFDLTLGRLKELWGIEGENPQVPDSHSVEDALRGIGPQALRLEAPLVVKSSPELQIDLGGIAKGYAIDRAIFLLADAGIEFASVNAGGDMRLLGDRGGKRPWRIGIQHPRDPQRLLTTLEVEDVSVVTSGDYERYFEQEGRRYHHLFDPRTGYPATACQSVTVVAPSAMLADALATALFVLGPEQGIPLLQLYPEAEALIVDSSGKEHQSANFAEYRL</sequence>
<keyword evidence="6 10" id="KW-0274">FAD</keyword>
<evidence type="ECO:0000256" key="10">
    <source>
        <dbReference type="PIRNR" id="PIRNR006268"/>
    </source>
</evidence>
<comment type="similarity">
    <text evidence="10">Belongs to the ApbE family.</text>
</comment>
<feature type="binding site" evidence="11">
    <location>
        <position position="151"/>
    </location>
    <ligand>
        <name>Mg(2+)</name>
        <dbReference type="ChEBI" id="CHEBI:18420"/>
    </ligand>
</feature>
<dbReference type="STRING" id="483547.GSUB_00745"/>
<dbReference type="KEGG" id="gsb:GSUB_00745"/>
<evidence type="ECO:0000256" key="1">
    <source>
        <dbReference type="ARBA" id="ARBA00011955"/>
    </source>
</evidence>
<dbReference type="Proteomes" id="UP000035036">
    <property type="component" value="Chromosome"/>
</dbReference>
<feature type="binding site" evidence="11">
    <location>
        <position position="267"/>
    </location>
    <ligand>
        <name>Mg(2+)</name>
        <dbReference type="ChEBI" id="CHEBI:18420"/>
    </ligand>
</feature>
<feature type="binding site" evidence="11">
    <location>
        <position position="263"/>
    </location>
    <ligand>
        <name>Mg(2+)</name>
        <dbReference type="ChEBI" id="CHEBI:18420"/>
    </ligand>
</feature>
<evidence type="ECO:0000313" key="12">
    <source>
        <dbReference type="EMBL" id="AJF07837.1"/>
    </source>
</evidence>
<accession>A0A0B5FI13</accession>
<keyword evidence="3 10" id="KW-0285">Flavoprotein</keyword>
<dbReference type="Gene3D" id="3.10.520.10">
    <property type="entry name" value="ApbE-like domains"/>
    <property type="match status" value="1"/>
</dbReference>
<evidence type="ECO:0000256" key="5">
    <source>
        <dbReference type="ARBA" id="ARBA00022723"/>
    </source>
</evidence>
<protein>
    <recommendedName>
        <fullName evidence="2 10">FAD:protein FMN transferase</fullName>
        <ecNumber evidence="1 10">2.7.1.180</ecNumber>
    </recommendedName>
    <alternativeName>
        <fullName evidence="8 10">Flavin transferase</fullName>
    </alternativeName>
</protein>
<evidence type="ECO:0000256" key="4">
    <source>
        <dbReference type="ARBA" id="ARBA00022679"/>
    </source>
</evidence>
<dbReference type="GO" id="GO:0046872">
    <property type="term" value="F:metal ion binding"/>
    <property type="evidence" value="ECO:0007669"/>
    <property type="project" value="UniProtKB-UniRule"/>
</dbReference>
<proteinExistence type="inferred from homology"/>
<dbReference type="EC" id="2.7.1.180" evidence="1 10"/>
<evidence type="ECO:0000256" key="11">
    <source>
        <dbReference type="PIRSR" id="PIRSR006268-2"/>
    </source>
</evidence>
<evidence type="ECO:0000256" key="3">
    <source>
        <dbReference type="ARBA" id="ARBA00022630"/>
    </source>
</evidence>
<evidence type="ECO:0000256" key="2">
    <source>
        <dbReference type="ARBA" id="ARBA00016337"/>
    </source>
</evidence>
<dbReference type="InterPro" id="IPR003374">
    <property type="entry name" value="ApbE-like_sf"/>
</dbReference>
<evidence type="ECO:0000313" key="13">
    <source>
        <dbReference type="Proteomes" id="UP000035036"/>
    </source>
</evidence>
<keyword evidence="4 10" id="KW-0808">Transferase</keyword>
<dbReference type="EMBL" id="CP010311">
    <property type="protein sequence ID" value="AJF07837.1"/>
    <property type="molecule type" value="Genomic_DNA"/>
</dbReference>
<reference evidence="12 13" key="1">
    <citation type="journal article" date="2015" name="Genome Announc.">
        <title>Genomes of Geoalkalibacter ferrihydriticus Z-0531T and Geoalkalibacter subterraneus Red1T, Two Haloalkaliphilic Metal-Reducing Deltaproteobacteria.</title>
        <authorList>
            <person name="Badalamenti J.P."/>
            <person name="Krajmalnik-Brown R."/>
            <person name="Torres C.I."/>
            <person name="Bond D.R."/>
        </authorList>
    </citation>
    <scope>NUCLEOTIDE SEQUENCE [LARGE SCALE GENOMIC DNA]</scope>
    <source>
        <strain evidence="12 13">Red1</strain>
    </source>
</reference>
<evidence type="ECO:0000256" key="6">
    <source>
        <dbReference type="ARBA" id="ARBA00022827"/>
    </source>
</evidence>
<name>A0A0B5FI13_9BACT</name>
<dbReference type="PANTHER" id="PTHR30040:SF2">
    <property type="entry name" value="FAD:PROTEIN FMN TRANSFERASE"/>
    <property type="match status" value="1"/>
</dbReference>
<comment type="catalytic activity">
    <reaction evidence="9 10">
        <text>L-threonyl-[protein] + FAD = FMN-L-threonyl-[protein] + AMP + H(+)</text>
        <dbReference type="Rhea" id="RHEA:36847"/>
        <dbReference type="Rhea" id="RHEA-COMP:11060"/>
        <dbReference type="Rhea" id="RHEA-COMP:11061"/>
        <dbReference type="ChEBI" id="CHEBI:15378"/>
        <dbReference type="ChEBI" id="CHEBI:30013"/>
        <dbReference type="ChEBI" id="CHEBI:57692"/>
        <dbReference type="ChEBI" id="CHEBI:74257"/>
        <dbReference type="ChEBI" id="CHEBI:456215"/>
        <dbReference type="EC" id="2.7.1.180"/>
    </reaction>
</comment>
<keyword evidence="7 10" id="KW-0460">Magnesium</keyword>
<dbReference type="PANTHER" id="PTHR30040">
    <property type="entry name" value="THIAMINE BIOSYNTHESIS LIPOPROTEIN APBE"/>
    <property type="match status" value="1"/>
</dbReference>
<keyword evidence="5 10" id="KW-0479">Metal-binding</keyword>